<keyword evidence="1" id="KW-0812">Transmembrane</keyword>
<dbReference type="GO" id="GO:0005886">
    <property type="term" value="C:plasma membrane"/>
    <property type="evidence" value="ECO:0007669"/>
    <property type="project" value="TreeGrafter"/>
</dbReference>
<dbReference type="GO" id="GO:0042910">
    <property type="term" value="F:xenobiotic transmembrane transporter activity"/>
    <property type="evidence" value="ECO:0007669"/>
    <property type="project" value="TreeGrafter"/>
</dbReference>
<sequence length="87" mass="8963">MIATTLVLLAVFVPVALLPGIVGELYRQFAVTLSTAVALSSLVALTLTPALCALLLRPRPPGRRRCGGRLTVFSTAPATAMGGWSAG</sequence>
<protein>
    <submittedName>
        <fullName evidence="2">RND multidrug efflux transporter, Acriflavin resistance protein</fullName>
    </submittedName>
</protein>
<dbReference type="PANTHER" id="PTHR32063">
    <property type="match status" value="1"/>
</dbReference>
<evidence type="ECO:0000256" key="1">
    <source>
        <dbReference type="SAM" id="Phobius"/>
    </source>
</evidence>
<proteinExistence type="predicted"/>
<dbReference type="PRINTS" id="PR00702">
    <property type="entry name" value="ACRIFLAVINRP"/>
</dbReference>
<dbReference type="InterPro" id="IPR001036">
    <property type="entry name" value="Acrflvin-R"/>
</dbReference>
<name>A0A2X3BY12_KLEPN</name>
<evidence type="ECO:0000313" key="2">
    <source>
        <dbReference type="EMBL" id="SQC09162.1"/>
    </source>
</evidence>
<keyword evidence="1" id="KW-0472">Membrane</keyword>
<accession>A0A2X3BY12</accession>
<organism evidence="2 3">
    <name type="scientific">Klebsiella pneumoniae</name>
    <dbReference type="NCBI Taxonomy" id="573"/>
    <lineage>
        <taxon>Bacteria</taxon>
        <taxon>Pseudomonadati</taxon>
        <taxon>Pseudomonadota</taxon>
        <taxon>Gammaproteobacteria</taxon>
        <taxon>Enterobacterales</taxon>
        <taxon>Enterobacteriaceae</taxon>
        <taxon>Klebsiella/Raoultella group</taxon>
        <taxon>Klebsiella</taxon>
        <taxon>Klebsiella pneumoniae complex</taxon>
    </lineage>
</organism>
<dbReference type="SUPFAM" id="SSF82866">
    <property type="entry name" value="Multidrug efflux transporter AcrB transmembrane domain"/>
    <property type="match status" value="1"/>
</dbReference>
<evidence type="ECO:0000313" key="3">
    <source>
        <dbReference type="Proteomes" id="UP000251088"/>
    </source>
</evidence>
<gene>
    <name evidence="2" type="primary">bepE_1</name>
    <name evidence="2" type="ORF">NCTC9128_01119</name>
</gene>
<feature type="transmembrane region" description="Helical" evidence="1">
    <location>
        <begin position="33"/>
        <end position="56"/>
    </location>
</feature>
<dbReference type="EMBL" id="UAWN01000004">
    <property type="protein sequence ID" value="SQC09162.1"/>
    <property type="molecule type" value="Genomic_DNA"/>
</dbReference>
<keyword evidence="1" id="KW-1133">Transmembrane helix</keyword>
<dbReference type="PANTHER" id="PTHR32063:SF76">
    <property type="entry name" value="EFFLUX PUMP MEMBRANE TRANSPORTER"/>
    <property type="match status" value="1"/>
</dbReference>
<dbReference type="Pfam" id="PF00873">
    <property type="entry name" value="ACR_tran"/>
    <property type="match status" value="1"/>
</dbReference>
<reference evidence="2 3" key="1">
    <citation type="submission" date="2018-06" db="EMBL/GenBank/DDBJ databases">
        <authorList>
            <consortium name="Pathogen Informatics"/>
            <person name="Doyle S."/>
        </authorList>
    </citation>
    <scope>NUCLEOTIDE SEQUENCE [LARGE SCALE GENOMIC DNA]</scope>
    <source>
        <strain evidence="2 3">NCTC9128</strain>
    </source>
</reference>
<dbReference type="Gene3D" id="1.20.1640.10">
    <property type="entry name" value="Multidrug efflux transporter AcrB transmembrane domain"/>
    <property type="match status" value="1"/>
</dbReference>
<dbReference type="AlphaFoldDB" id="A0A2X3BY12"/>
<dbReference type="Proteomes" id="UP000251088">
    <property type="component" value="Unassembled WGS sequence"/>
</dbReference>